<evidence type="ECO:0000259" key="4">
    <source>
        <dbReference type="PROSITE" id="PS50853"/>
    </source>
</evidence>
<evidence type="ECO:0000313" key="5">
    <source>
        <dbReference type="EMBL" id="RAR47505.1"/>
    </source>
</evidence>
<evidence type="ECO:0000259" key="3">
    <source>
        <dbReference type="PROSITE" id="PS01180"/>
    </source>
</evidence>
<dbReference type="Pfam" id="PF00431">
    <property type="entry name" value="CUB"/>
    <property type="match status" value="1"/>
</dbReference>
<evidence type="ECO:0000313" key="6">
    <source>
        <dbReference type="Proteomes" id="UP000249518"/>
    </source>
</evidence>
<dbReference type="CDD" id="cd00041">
    <property type="entry name" value="CUB"/>
    <property type="match status" value="1"/>
</dbReference>
<evidence type="ECO:0000256" key="2">
    <source>
        <dbReference type="SAM" id="SignalP"/>
    </source>
</evidence>
<dbReference type="PROSITE" id="PS01180">
    <property type="entry name" value="CUB"/>
    <property type="match status" value="1"/>
</dbReference>
<feature type="chain" id="PRO_5016398343" evidence="2">
    <location>
        <begin position="39"/>
        <end position="1443"/>
    </location>
</feature>
<dbReference type="Pfam" id="PF11617">
    <property type="entry name" value="Cu-binding_MopE"/>
    <property type="match status" value="1"/>
</dbReference>
<dbReference type="InterPro" id="IPR036116">
    <property type="entry name" value="FN3_sf"/>
</dbReference>
<dbReference type="InterPro" id="IPR003961">
    <property type="entry name" value="FN3_dom"/>
</dbReference>
<feature type="domain" description="CUB" evidence="3">
    <location>
        <begin position="858"/>
        <end position="964"/>
    </location>
</feature>
<dbReference type="InterPro" id="IPR013783">
    <property type="entry name" value="Ig-like_fold"/>
</dbReference>
<feature type="signal peptide" evidence="2">
    <location>
        <begin position="1"/>
        <end position="38"/>
    </location>
</feature>
<dbReference type="CDD" id="cd00063">
    <property type="entry name" value="FN3"/>
    <property type="match status" value="1"/>
</dbReference>
<dbReference type="EMBL" id="QLSV01000008">
    <property type="protein sequence ID" value="RAR47505.1"/>
    <property type="molecule type" value="Genomic_DNA"/>
</dbReference>
<proteinExistence type="predicted"/>
<reference evidence="5 6" key="1">
    <citation type="submission" date="2018-06" db="EMBL/GenBank/DDBJ databases">
        <title>Genomic Encyclopedia of Type Strains, Phase III (KMG-III): the genomes of soil and plant-associated and newly described type strains.</title>
        <authorList>
            <person name="Whitman W."/>
        </authorList>
    </citation>
    <scope>NUCLEOTIDE SEQUENCE [LARGE SCALE GENOMIC DNA]</scope>
    <source>
        <strain evidence="5 6">CGMCC 1.12504</strain>
    </source>
</reference>
<accession>A0A328WQG5</accession>
<dbReference type="InterPro" id="IPR000859">
    <property type="entry name" value="CUB_dom"/>
</dbReference>
<dbReference type="SMART" id="SM00060">
    <property type="entry name" value="FN3"/>
    <property type="match status" value="2"/>
</dbReference>
<comment type="caution">
    <text evidence="5">The sequence shown here is derived from an EMBL/GenBank/DDBJ whole genome shotgun (WGS) entry which is preliminary data.</text>
</comment>
<name>A0A328WQG5_9FLAO</name>
<keyword evidence="1" id="KW-1015">Disulfide bond</keyword>
<dbReference type="InterPro" id="IPR035914">
    <property type="entry name" value="Sperma_CUB_dom_sf"/>
</dbReference>
<dbReference type="SMART" id="SM00042">
    <property type="entry name" value="CUB"/>
    <property type="match status" value="1"/>
</dbReference>
<dbReference type="RefSeq" id="WP_245942969.1">
    <property type="nucleotide sequence ID" value="NZ_QLSV01000008.1"/>
</dbReference>
<dbReference type="Gene3D" id="2.60.40.10">
    <property type="entry name" value="Immunoglobulins"/>
    <property type="match status" value="3"/>
</dbReference>
<dbReference type="InterPro" id="IPR045474">
    <property type="entry name" value="GEVED"/>
</dbReference>
<feature type="domain" description="Fibronectin type-III" evidence="4">
    <location>
        <begin position="769"/>
        <end position="857"/>
    </location>
</feature>
<organism evidence="5 6">
    <name type="scientific">Flavobacterium lacus</name>
    <dbReference type="NCBI Taxonomy" id="1353778"/>
    <lineage>
        <taxon>Bacteria</taxon>
        <taxon>Pseudomonadati</taxon>
        <taxon>Bacteroidota</taxon>
        <taxon>Flavobacteriia</taxon>
        <taxon>Flavobacteriales</taxon>
        <taxon>Flavobacteriaceae</taxon>
        <taxon>Flavobacterium</taxon>
    </lineage>
</organism>
<dbReference type="SUPFAM" id="SSF49854">
    <property type="entry name" value="Spermadhesin, CUB domain"/>
    <property type="match status" value="1"/>
</dbReference>
<keyword evidence="6" id="KW-1185">Reference proteome</keyword>
<sequence>MNSNYNSTKRRLGSSFVLRWLGVFALFSCFLFGNSAFAQVSAYTLAESTETYAQITGTTSTATSDDGTQTNVPIGFTFSFGGATYTAVGITTNGMIRLGSNSTNTAIASGWTNLLGNTAVLRPLIAPFWDDNNLSTGTIRYSTTGTAPNRVFSVNWHNTKVGGGGSTAGASVSSIVRLYENTNVIEFVYGNPYTTTNTVTASVGLNDTTSFLSVTPAATSTISSTTANNDVNASVMANLAGKKLTFTPPVIAIDMVATAIVAPVSACINSAAPISVTILNNGANTIDFSTNNAVITLNITGASTQTLTATVSSGTLANGASQTVLLSPNADFSAVGTHNMTATVVVTGDGENGNNATTASKSIVTSVASPYTMDFPTTSTPTGWNTTGWTIAASHGLTSNGLYRNLWSSATSGQFNTISVGPVGATDELKFDYRIVDFTSYPLTATAPGWGNFQVQISTDCGGTFSTVLTVDDSNHTTALNWAGRTINLSSYAGQTIMVRVVATRTAGDYFLDFDNFSIAPVAVLPPNCATALIPADLAANVVRNSTLTWTAATGSPTSYDVYFGTSTNPALVTNTVGLSYTPVVMAASTTYYWKVVPKNANGDATGCVEQSFTTGTNLQYCSVSTTNTSDYTSAFSTTNALSNINYSASSQPSGSYSDQTAQTFTLAQGQSFDFSHSYVGGSNGVKIWIDYNENGNFDAEEEVYYLANTSATKTGTVSVPLATPLGQYRMRVRSQFGSAAVPPACGSVTYGSTIDFTLNVVAVPSCFPPISLQATNITASTATISWAAPASVPANGYEWAVTTSATPPTSGTATSNVTAGTSGLSSGTLHYLHVRSVCVESEFSDWATVSFTTQPSCGNTFYDNGGVSGDYTNNLNTTTTIYPTNPGDGVIVTFTAFGTESCCDFLRIYDGPDATFPLIGTYSGTNSPGTITSTNSASGALTFVFTSDTSLVGLGWAANITCFTFPTDTPDYVNLQFPASASILAGESVIVYAQVYEAGLTDVEPGISGQAAGIEAWIGISPIGADASSNPNTWTTWIPATHNAGQVSNNDEYQANIGSTLAVGTYRYASRFRLNGGPFVYGGNPFNQWNGSDSNSGQLTVNPNPTQCAGIGAPANAATNVTRGTVALSWTAPTSGPAPTGYRVFLGTTSGSLTLMTTTNASTFTYNASAPAYSTTYYWRIVPTSVIGGGDAVGCPEWSFTTEADPFAPYCSGLTFTSAVEPITLVNFAGINNASSATLNGTPSHQNFISITGNVTTESTYVMTLKGNTDGDFANNFRVFIDWNQDGDFADAGETFNAGSITNSTGLDAIQAVTNIIVPGSALAGPTRMRVKKIFGTTNIDNPCLGTGFGQVEDYTLNVTLCTPTTWYADADGDGFGNNASTLQVCNQPVGYVAVGGDCNDNNASINPGATEICYDGLDNDCDGIIDNGCTPIVSVVLPNQC</sequence>
<dbReference type="PROSITE" id="PS50853">
    <property type="entry name" value="FN3"/>
    <property type="match status" value="2"/>
</dbReference>
<dbReference type="Gene3D" id="2.60.120.290">
    <property type="entry name" value="Spermadhesin, CUB domain"/>
    <property type="match status" value="1"/>
</dbReference>
<feature type="non-terminal residue" evidence="5">
    <location>
        <position position="1443"/>
    </location>
</feature>
<dbReference type="Proteomes" id="UP000249518">
    <property type="component" value="Unassembled WGS sequence"/>
</dbReference>
<dbReference type="Pfam" id="PF20009">
    <property type="entry name" value="GEVED"/>
    <property type="match status" value="2"/>
</dbReference>
<protein>
    <submittedName>
        <fullName evidence="5">CUB-like protein</fullName>
    </submittedName>
</protein>
<feature type="domain" description="Fibronectin type-III" evidence="4">
    <location>
        <begin position="1111"/>
        <end position="1206"/>
    </location>
</feature>
<keyword evidence="2" id="KW-0732">Signal</keyword>
<evidence type="ECO:0000256" key="1">
    <source>
        <dbReference type="ARBA" id="ARBA00023157"/>
    </source>
</evidence>
<gene>
    <name evidence="5" type="ORF">B0I10_1081</name>
</gene>
<dbReference type="SUPFAM" id="SSF49265">
    <property type="entry name" value="Fibronectin type III"/>
    <property type="match status" value="2"/>
</dbReference>
<dbReference type="InterPro" id="IPR021655">
    <property type="entry name" value="Put_metal-bd"/>
</dbReference>